<protein>
    <submittedName>
        <fullName evidence="2">Uncharacterized protein</fullName>
    </submittedName>
</protein>
<accession>A0A5E4X0M1</accession>
<feature type="compositionally biased region" description="Low complexity" evidence="1">
    <location>
        <begin position="53"/>
        <end position="75"/>
    </location>
</feature>
<evidence type="ECO:0000313" key="2">
    <source>
        <dbReference type="EMBL" id="VVE29842.1"/>
    </source>
</evidence>
<dbReference type="AlphaFoldDB" id="A0A5E4X0M1"/>
<reference evidence="2 3" key="1">
    <citation type="submission" date="2019-08" db="EMBL/GenBank/DDBJ databases">
        <authorList>
            <person name="Peeters C."/>
        </authorList>
    </citation>
    <scope>NUCLEOTIDE SEQUENCE [LARGE SCALE GENOMIC DNA]</scope>
    <source>
        <strain evidence="2 3">LMG 31108</strain>
    </source>
</reference>
<gene>
    <name evidence="2" type="ORF">PAN31108_03571</name>
</gene>
<dbReference type="Proteomes" id="UP000406256">
    <property type="component" value="Unassembled WGS sequence"/>
</dbReference>
<proteinExistence type="predicted"/>
<evidence type="ECO:0000313" key="3">
    <source>
        <dbReference type="Proteomes" id="UP000406256"/>
    </source>
</evidence>
<keyword evidence="3" id="KW-1185">Reference proteome</keyword>
<name>A0A5E4X0M1_9BURK</name>
<dbReference type="OrthoDB" id="8942517at2"/>
<evidence type="ECO:0000256" key="1">
    <source>
        <dbReference type="SAM" id="MobiDB-lite"/>
    </source>
</evidence>
<sequence>MTIIIPTKSSATSGMLERWQSHIQQQQADRVQAAQAGTKAAGSTAAQPAGGTNATDVAESAASAAGANAAGKTDASNTTGLTSTTDSAESNGISRLGDRTLVDLRAVNQSAKQQGQAQAAADAGATGDDIASQTIRKLKEMLAKVMAQLDAVRNDDRLPPEDKLQQVNALSAQAMSIQAQILALMSPTGNHVNTTA</sequence>
<feature type="compositionally biased region" description="Low complexity" evidence="1">
    <location>
        <begin position="24"/>
        <end position="36"/>
    </location>
</feature>
<organism evidence="2 3">
    <name type="scientific">Pandoraea anhela</name>
    <dbReference type="NCBI Taxonomy" id="2508295"/>
    <lineage>
        <taxon>Bacteria</taxon>
        <taxon>Pseudomonadati</taxon>
        <taxon>Pseudomonadota</taxon>
        <taxon>Betaproteobacteria</taxon>
        <taxon>Burkholderiales</taxon>
        <taxon>Burkholderiaceae</taxon>
        <taxon>Pandoraea</taxon>
    </lineage>
</organism>
<dbReference type="EMBL" id="CABPSB010000014">
    <property type="protein sequence ID" value="VVE29842.1"/>
    <property type="molecule type" value="Genomic_DNA"/>
</dbReference>
<feature type="compositionally biased region" description="Polar residues" evidence="1">
    <location>
        <begin position="76"/>
        <end position="93"/>
    </location>
</feature>
<feature type="region of interest" description="Disordered" evidence="1">
    <location>
        <begin position="21"/>
        <end position="94"/>
    </location>
</feature>
<dbReference type="RefSeq" id="WP_150670161.1">
    <property type="nucleotide sequence ID" value="NZ_CABPSB010000014.1"/>
</dbReference>